<dbReference type="Pfam" id="PF09346">
    <property type="entry name" value="SMI1_KNR4"/>
    <property type="match status" value="1"/>
</dbReference>
<evidence type="ECO:0000259" key="1">
    <source>
        <dbReference type="Pfam" id="PF09346"/>
    </source>
</evidence>
<gene>
    <name evidence="2" type="ORF">OJAG_31310</name>
</gene>
<dbReference type="EMBL" id="LRIE01000081">
    <property type="protein sequence ID" value="KZM34299.1"/>
    <property type="molecule type" value="Genomic_DNA"/>
</dbReference>
<evidence type="ECO:0000313" key="2">
    <source>
        <dbReference type="EMBL" id="KZM34299.1"/>
    </source>
</evidence>
<dbReference type="OrthoDB" id="2736282at2"/>
<dbReference type="RefSeq" id="WP_068709559.1">
    <property type="nucleotide sequence ID" value="NZ_LRIE01000081.1"/>
</dbReference>
<reference evidence="2 3" key="1">
    <citation type="submission" date="2016-01" db="EMBL/GenBank/DDBJ databases">
        <title>Genome sequence of Oerskovia enterophila VJag, an agar and cellulose degrading bacterium.</title>
        <authorList>
            <person name="Poehlein A."/>
            <person name="Jag V."/>
            <person name="Bengelsdorf F."/>
            <person name="Duerre P."/>
            <person name="Daniel R."/>
        </authorList>
    </citation>
    <scope>NUCLEOTIDE SEQUENCE [LARGE SCALE GENOMIC DNA]</scope>
    <source>
        <strain evidence="2 3">VJag</strain>
    </source>
</reference>
<dbReference type="InterPro" id="IPR018958">
    <property type="entry name" value="Knr4/Smi1-like_dom"/>
</dbReference>
<feature type="domain" description="Knr4/Smi1-like" evidence="1">
    <location>
        <begin position="23"/>
        <end position="135"/>
    </location>
</feature>
<protein>
    <recommendedName>
        <fullName evidence="1">Knr4/Smi1-like domain-containing protein</fullName>
    </recommendedName>
</protein>
<comment type="caution">
    <text evidence="2">The sequence shown here is derived from an EMBL/GenBank/DDBJ whole genome shotgun (WGS) entry which is preliminary data.</text>
</comment>
<dbReference type="AlphaFoldDB" id="A0A163QLM3"/>
<name>A0A163QLM3_9CELL</name>
<dbReference type="Proteomes" id="UP000076447">
    <property type="component" value="Unassembled WGS sequence"/>
</dbReference>
<evidence type="ECO:0000313" key="3">
    <source>
        <dbReference type="Proteomes" id="UP000076447"/>
    </source>
</evidence>
<dbReference type="Gene3D" id="3.40.1580.10">
    <property type="entry name" value="SMI1/KNR4-like"/>
    <property type="match status" value="1"/>
</dbReference>
<dbReference type="SUPFAM" id="SSF160631">
    <property type="entry name" value="SMI1/KNR4-like"/>
    <property type="match status" value="1"/>
</dbReference>
<dbReference type="PATRIC" id="fig|43678.3.peg.3288"/>
<accession>A0A163QLM3</accession>
<sequence>MALPPDLLARLDAAVALYGAGEPATRGQLEEAVRGLRVALDPGYVELVGRHGGCFVGVPVHGLRNAPLLEDTDVATLTRTFRRDGWDVAEEGLVIGFDGSGNPLVVTNDGPVVTSDHDTGERYVLAETFADLLDQNVPDLAPPEGER</sequence>
<proteinExistence type="predicted"/>
<organism evidence="2 3">
    <name type="scientific">Oerskovia enterophila</name>
    <dbReference type="NCBI Taxonomy" id="43678"/>
    <lineage>
        <taxon>Bacteria</taxon>
        <taxon>Bacillati</taxon>
        <taxon>Actinomycetota</taxon>
        <taxon>Actinomycetes</taxon>
        <taxon>Micrococcales</taxon>
        <taxon>Cellulomonadaceae</taxon>
        <taxon>Oerskovia</taxon>
    </lineage>
</organism>
<dbReference type="STRING" id="43678.OJAG_31310"/>
<dbReference type="InterPro" id="IPR037883">
    <property type="entry name" value="Knr4/Smi1-like_sf"/>
</dbReference>